<evidence type="ECO:0000256" key="4">
    <source>
        <dbReference type="ARBA" id="ARBA00023136"/>
    </source>
</evidence>
<keyword evidence="4 5" id="KW-0472">Membrane</keyword>
<keyword evidence="6" id="KW-1185">Reference proteome</keyword>
<dbReference type="Proteomes" id="UP000694941">
    <property type="component" value="Unplaced"/>
</dbReference>
<dbReference type="Pfam" id="PF00335">
    <property type="entry name" value="Tetraspanin"/>
    <property type="match status" value="1"/>
</dbReference>
<accession>A0ABM1RUL8</accession>
<evidence type="ECO:0000313" key="6">
    <source>
        <dbReference type="Proteomes" id="UP000694941"/>
    </source>
</evidence>
<evidence type="ECO:0000256" key="1">
    <source>
        <dbReference type="ARBA" id="ARBA00004141"/>
    </source>
</evidence>
<keyword evidence="2 5" id="KW-0812">Transmembrane</keyword>
<dbReference type="GeneID" id="111083104"/>
<feature type="transmembrane region" description="Helical" evidence="5">
    <location>
        <begin position="48"/>
        <end position="71"/>
    </location>
</feature>
<sequence length="130" mass="13966">MSKVTGFAQHLVSFLAFLLWVLGGVMIGYMLWVLGTSAASREFFSGKLVFTYVTLSLGAFLFVGGLLGSIGSYRNGACLLNTFLGLTVISVAVEVGGIVTLNIMKTKEHCGKSYMNKTGGTLKPKHKHQI</sequence>
<evidence type="ECO:0000256" key="2">
    <source>
        <dbReference type="ARBA" id="ARBA00022692"/>
    </source>
</evidence>
<evidence type="ECO:0000313" key="7">
    <source>
        <dbReference type="RefSeq" id="XP_022235073.1"/>
    </source>
</evidence>
<evidence type="ECO:0000256" key="5">
    <source>
        <dbReference type="SAM" id="Phobius"/>
    </source>
</evidence>
<dbReference type="PRINTS" id="PR00259">
    <property type="entry name" value="TMFOUR"/>
</dbReference>
<protein>
    <submittedName>
        <fullName evidence="7">CD63 antigen-like</fullName>
    </submittedName>
</protein>
<feature type="transmembrane region" description="Helical" evidence="5">
    <location>
        <begin position="12"/>
        <end position="36"/>
    </location>
</feature>
<dbReference type="RefSeq" id="XP_022235073.1">
    <property type="nucleotide sequence ID" value="XM_022379365.1"/>
</dbReference>
<feature type="transmembrane region" description="Helical" evidence="5">
    <location>
        <begin position="83"/>
        <end position="104"/>
    </location>
</feature>
<keyword evidence="3 5" id="KW-1133">Transmembrane helix</keyword>
<reference evidence="7" key="1">
    <citation type="submission" date="2025-08" db="UniProtKB">
        <authorList>
            <consortium name="RefSeq"/>
        </authorList>
    </citation>
    <scope>IDENTIFICATION</scope>
    <source>
        <tissue evidence="7">Muscle</tissue>
    </source>
</reference>
<proteinExistence type="predicted"/>
<gene>
    <name evidence="7" type="primary">LOC111083104</name>
</gene>
<organism evidence="6 7">
    <name type="scientific">Limulus polyphemus</name>
    <name type="common">Atlantic horseshoe crab</name>
    <dbReference type="NCBI Taxonomy" id="6850"/>
    <lineage>
        <taxon>Eukaryota</taxon>
        <taxon>Metazoa</taxon>
        <taxon>Ecdysozoa</taxon>
        <taxon>Arthropoda</taxon>
        <taxon>Chelicerata</taxon>
        <taxon>Merostomata</taxon>
        <taxon>Xiphosura</taxon>
        <taxon>Limulidae</taxon>
        <taxon>Limulus</taxon>
    </lineage>
</organism>
<comment type="subcellular location">
    <subcellularLocation>
        <location evidence="1">Membrane</location>
        <topology evidence="1">Multi-pass membrane protein</topology>
    </subcellularLocation>
</comment>
<name>A0ABM1RUL8_LIMPO</name>
<evidence type="ECO:0000256" key="3">
    <source>
        <dbReference type="ARBA" id="ARBA00022989"/>
    </source>
</evidence>
<dbReference type="InterPro" id="IPR018499">
    <property type="entry name" value="Tetraspanin/Peripherin"/>
</dbReference>